<reference evidence="2" key="1">
    <citation type="journal article" date="2019" name="Int. J. Syst. Evol. Microbiol.">
        <title>The Global Catalogue of Microorganisms (GCM) 10K type strain sequencing project: providing services to taxonomists for standard genome sequencing and annotation.</title>
        <authorList>
            <consortium name="The Broad Institute Genomics Platform"/>
            <consortium name="The Broad Institute Genome Sequencing Center for Infectious Disease"/>
            <person name="Wu L."/>
            <person name="Ma J."/>
        </authorList>
    </citation>
    <scope>NUCLEOTIDE SEQUENCE [LARGE SCALE GENOMIC DNA]</scope>
    <source>
        <strain evidence="2">CCUG 55854</strain>
    </source>
</reference>
<keyword evidence="1" id="KW-0575">Peroxidase</keyword>
<comment type="caution">
    <text evidence="1">The sequence shown here is derived from an EMBL/GenBank/DDBJ whole genome shotgun (WGS) entry which is preliminary data.</text>
</comment>
<name>A0ABW3LZI7_9GAMM</name>
<accession>A0ABW3LZI7</accession>
<keyword evidence="2" id="KW-1185">Reference proteome</keyword>
<dbReference type="EC" id="1.11.1.-" evidence="1"/>
<dbReference type="RefSeq" id="WP_162375729.1">
    <property type="nucleotide sequence ID" value="NZ_JBHTKN010000013.1"/>
</dbReference>
<dbReference type="EMBL" id="JBHTKN010000013">
    <property type="protein sequence ID" value="MFD1043688.1"/>
    <property type="molecule type" value="Genomic_DNA"/>
</dbReference>
<dbReference type="Gene3D" id="3.30.300.20">
    <property type="match status" value="1"/>
</dbReference>
<dbReference type="Proteomes" id="UP001597033">
    <property type="component" value="Unassembled WGS sequence"/>
</dbReference>
<dbReference type="InterPro" id="IPR015946">
    <property type="entry name" value="KH_dom-like_a/b"/>
</dbReference>
<dbReference type="InterPro" id="IPR003718">
    <property type="entry name" value="OsmC/Ohr_fam"/>
</dbReference>
<dbReference type="InterPro" id="IPR036102">
    <property type="entry name" value="OsmC/Ohrsf"/>
</dbReference>
<protein>
    <submittedName>
        <fullName evidence="1">OsmC family protein</fullName>
        <ecNumber evidence="1">1.11.1.-</ecNumber>
    </submittedName>
</protein>
<dbReference type="GO" id="GO:0004601">
    <property type="term" value="F:peroxidase activity"/>
    <property type="evidence" value="ECO:0007669"/>
    <property type="project" value="UniProtKB-KW"/>
</dbReference>
<evidence type="ECO:0000313" key="2">
    <source>
        <dbReference type="Proteomes" id="UP001597033"/>
    </source>
</evidence>
<organism evidence="1 2">
    <name type="scientific">Pseudoxanthomonas kaohsiungensis</name>
    <dbReference type="NCBI Taxonomy" id="283923"/>
    <lineage>
        <taxon>Bacteria</taxon>
        <taxon>Pseudomonadati</taxon>
        <taxon>Pseudomonadota</taxon>
        <taxon>Gammaproteobacteria</taxon>
        <taxon>Lysobacterales</taxon>
        <taxon>Lysobacteraceae</taxon>
        <taxon>Pseudoxanthomonas</taxon>
    </lineage>
</organism>
<sequence>MDQIQQFSLTLRQEADDRSGYLFRVAFDDTAIPDLLTDELPPLGAGAGPNPARLLAAAVANCLSASLLFAMRKFHNAPGPLTTRATATLARNAGGRWRVAHIQADLQLAEAAAGHERLDRLLAQFEDFCLVTESVRQGVPVTVSVSDADGALLHGTRAAPETATGA</sequence>
<evidence type="ECO:0000313" key="1">
    <source>
        <dbReference type="EMBL" id="MFD1043688.1"/>
    </source>
</evidence>
<dbReference type="SUPFAM" id="SSF82784">
    <property type="entry name" value="OsmC-like"/>
    <property type="match status" value="1"/>
</dbReference>
<proteinExistence type="predicted"/>
<keyword evidence="1" id="KW-0560">Oxidoreductase</keyword>
<dbReference type="Pfam" id="PF02566">
    <property type="entry name" value="OsmC"/>
    <property type="match status" value="1"/>
</dbReference>
<gene>
    <name evidence="1" type="ORF">ACFQ2N_15150</name>
</gene>